<gene>
    <name evidence="11" type="ORF">ENJ15_02145</name>
</gene>
<dbReference type="FunFam" id="3.30.565.10:FF:000016">
    <property type="entry name" value="Chemotaxis protein CheA, putative"/>
    <property type="match status" value="1"/>
</dbReference>
<dbReference type="SMART" id="SM00387">
    <property type="entry name" value="HATPase_c"/>
    <property type="match status" value="1"/>
</dbReference>
<dbReference type="InterPro" id="IPR005467">
    <property type="entry name" value="His_kinase_dom"/>
</dbReference>
<evidence type="ECO:0000256" key="4">
    <source>
        <dbReference type="ARBA" id="ARBA00022679"/>
    </source>
</evidence>
<feature type="domain" description="HPt" evidence="10">
    <location>
        <begin position="816"/>
        <end position="926"/>
    </location>
</feature>
<dbReference type="Gene3D" id="3.30.450.20">
    <property type="entry name" value="PAS domain"/>
    <property type="match status" value="1"/>
</dbReference>
<feature type="transmembrane region" description="Helical" evidence="8">
    <location>
        <begin position="609"/>
        <end position="629"/>
    </location>
</feature>
<dbReference type="InterPro" id="IPR004358">
    <property type="entry name" value="Sig_transdc_His_kin-like_C"/>
</dbReference>
<comment type="caution">
    <text evidence="11">The sequence shown here is derived from an EMBL/GenBank/DDBJ whole genome shotgun (WGS) entry which is preliminary data.</text>
</comment>
<evidence type="ECO:0000256" key="2">
    <source>
        <dbReference type="ARBA" id="ARBA00012438"/>
    </source>
</evidence>
<dbReference type="InterPro" id="IPR003594">
    <property type="entry name" value="HATPase_dom"/>
</dbReference>
<feature type="coiled-coil region" evidence="7">
    <location>
        <begin position="631"/>
        <end position="662"/>
    </location>
</feature>
<evidence type="ECO:0000259" key="10">
    <source>
        <dbReference type="PROSITE" id="PS50894"/>
    </source>
</evidence>
<dbReference type="InterPro" id="IPR013783">
    <property type="entry name" value="Ig-like_fold"/>
</dbReference>
<keyword evidence="8" id="KW-0812">Transmembrane</keyword>
<evidence type="ECO:0000313" key="11">
    <source>
        <dbReference type="EMBL" id="HHM01786.1"/>
    </source>
</evidence>
<keyword evidence="3 6" id="KW-0597">Phosphoprotein</keyword>
<dbReference type="GO" id="GO:0000155">
    <property type="term" value="F:phosphorelay sensor kinase activity"/>
    <property type="evidence" value="ECO:0007669"/>
    <property type="project" value="TreeGrafter"/>
</dbReference>
<dbReference type="SUPFAM" id="SSF63829">
    <property type="entry name" value="Calcium-dependent phosphotriesterase"/>
    <property type="match status" value="2"/>
</dbReference>
<evidence type="ECO:0000256" key="8">
    <source>
        <dbReference type="SAM" id="Phobius"/>
    </source>
</evidence>
<evidence type="ECO:0000256" key="1">
    <source>
        <dbReference type="ARBA" id="ARBA00000085"/>
    </source>
</evidence>
<keyword evidence="4" id="KW-0808">Transferase</keyword>
<feature type="non-terminal residue" evidence="11">
    <location>
        <position position="1"/>
    </location>
</feature>
<organism evidence="11">
    <name type="scientific">Caldithrix abyssi</name>
    <dbReference type="NCBI Taxonomy" id="187145"/>
    <lineage>
        <taxon>Bacteria</taxon>
        <taxon>Pseudomonadati</taxon>
        <taxon>Calditrichota</taxon>
        <taxon>Calditrichia</taxon>
        <taxon>Calditrichales</taxon>
        <taxon>Calditrichaceae</taxon>
        <taxon>Caldithrix</taxon>
    </lineage>
</organism>
<evidence type="ECO:0000259" key="9">
    <source>
        <dbReference type="PROSITE" id="PS50109"/>
    </source>
</evidence>
<dbReference type="PANTHER" id="PTHR43547:SF2">
    <property type="entry name" value="HYBRID SIGNAL TRANSDUCTION HISTIDINE KINASE C"/>
    <property type="match status" value="1"/>
</dbReference>
<dbReference type="PROSITE" id="PS50894">
    <property type="entry name" value="HPT"/>
    <property type="match status" value="1"/>
</dbReference>
<dbReference type="InterPro" id="IPR008207">
    <property type="entry name" value="Sig_transdc_His_kin_Hpt_dom"/>
</dbReference>
<dbReference type="InterPro" id="IPR011110">
    <property type="entry name" value="Reg_prop"/>
</dbReference>
<reference evidence="11" key="1">
    <citation type="journal article" date="2020" name="mSystems">
        <title>Genome- and Community-Level Interaction Insights into Carbon Utilization and Element Cycling Functions of Hydrothermarchaeota in Hydrothermal Sediment.</title>
        <authorList>
            <person name="Zhou Z."/>
            <person name="Liu Y."/>
            <person name="Xu W."/>
            <person name="Pan J."/>
            <person name="Luo Z.H."/>
            <person name="Li M."/>
        </authorList>
    </citation>
    <scope>NUCLEOTIDE SEQUENCE [LARGE SCALE GENOMIC DNA]</scope>
    <source>
        <strain evidence="11">HyVt-460</strain>
    </source>
</reference>
<dbReference type="Gene3D" id="2.130.10.10">
    <property type="entry name" value="YVTN repeat-like/Quinoprotein amine dehydrogenase"/>
    <property type="match status" value="2"/>
</dbReference>
<dbReference type="SUPFAM" id="SSF55874">
    <property type="entry name" value="ATPase domain of HSP90 chaperone/DNA topoisomerase II/histidine kinase"/>
    <property type="match status" value="1"/>
</dbReference>
<dbReference type="Pfam" id="PF02518">
    <property type="entry name" value="HATPase_c"/>
    <property type="match status" value="1"/>
</dbReference>
<accession>A0A7V5RNK5</accession>
<keyword evidence="5" id="KW-0418">Kinase</keyword>
<dbReference type="Gene3D" id="3.30.565.10">
    <property type="entry name" value="Histidine kinase-like ATPase, C-terminal domain"/>
    <property type="match status" value="1"/>
</dbReference>
<dbReference type="EMBL" id="DRLI01000078">
    <property type="protein sequence ID" value="HHM01786.1"/>
    <property type="molecule type" value="Genomic_DNA"/>
</dbReference>
<dbReference type="InterPro" id="IPR036641">
    <property type="entry name" value="HPT_dom_sf"/>
</dbReference>
<name>A0A7V5RNK5_CALAY</name>
<dbReference type="Gene3D" id="2.60.40.10">
    <property type="entry name" value="Immunoglobulins"/>
    <property type="match status" value="1"/>
</dbReference>
<dbReference type="AlphaFoldDB" id="A0A7V5RNK5"/>
<dbReference type="InterPro" id="IPR036890">
    <property type="entry name" value="HATPase_C_sf"/>
</dbReference>
<dbReference type="PRINTS" id="PR00344">
    <property type="entry name" value="BCTRLSENSOR"/>
</dbReference>
<dbReference type="Gene3D" id="1.20.120.160">
    <property type="entry name" value="HPT domain"/>
    <property type="match status" value="1"/>
</dbReference>
<sequence>ITFLYEDNKKRIWAGSANRGISIYNPTTGTFSALKDPALQKITVSAIRMTPGGEIWIGSRQNGLLRYRESSHTFESVTADGQSGLSSNNIKYIFTDSKKRIWIASEEGLNLFNEKQQIFYNYNYDQADPNGLSNDDINFIFEDRSGALWIAMNNTGICRYSPNLTYFKNYDAQSNGSFLPSNIVWSFYEDDDGELLIGTENGLTIYNPRTRSSRIVNTENSPLSHNTIRHIHKDKAGFFWLASDGGGLIRFDKKTGRIKTYLNDPTDSTSLSNNRLRYIFPRDAGSLWVATLEGLNIFNFKANTFKLLQKSTSSKNSLSDDRILSIYQYRDGPLFIGTYNGLSLYNEKTNTFRNFHKDKDNPSSISSNIVISVLHRREDPEDVFWVGTSEGLNRFNLSTGEFKSFTTRDGLPNNIIYSIEEDRQGHLWMATNKGLSQMDVEAQHFRNFNLKDGLRNDEFSANASIALKNGQLWFGGVEGITAFTPEEIGINENVPPIAITSFSIYDKELPVDSILAVKPRIDLSYTDKFFKIQFAALEFTNPLKNRYKYKLEGFDSKWIDAGYNHSASYTNLDGGEYVFRVIASNNDGVWNEKGLEIPIYIKPPFWETVWFIGALISLVLLGIAFFVHLRLNAIKRQREELKEKVRERTAELLKRNVELKRSQAEQKRILHNVEEGFFLLDSGMKIQSAYSKSLETILEDEAIAERPIFDVLAGHIGEKEMDMTRDYLNMLFEDTLDEELIASLNPLNRIKTIFKNVDDTLTTKYLDFRFKRITEFDKISGIIATVSDVTEEHLLGIKLAETEAKSKKQMEWMLGILHIEPHMLIEFNESAHRELDYINTIMAGSDSTADYPRLSEQIARSLHLIKGNANLLNLEYFANMVHRIEEKSNKLCCRSPLSGSDFIPVFMDLDRLKKELNELGKLIERMARFSSDTSGNGKKQGKKNDLIHTLRNYADKIASEMGLRVHLKAQAFQTHNIPLKQLMVLKDIFIQLVRNSLSHGIEPPEERRERGKQETGTIEISVEKEADSMLFIRYTDDGRGLQYDKIKQKACTRTAHDNTELEKWSKPELAELIFEPGFTSKEKADMYSGRGMGMDLVRDRLKKYGGGIEVESKEGEYCTFIIKLSLTHRN</sequence>
<dbReference type="InterPro" id="IPR015943">
    <property type="entry name" value="WD40/YVTN_repeat-like_dom_sf"/>
</dbReference>
<dbReference type="Pfam" id="PF07494">
    <property type="entry name" value="Reg_prop"/>
    <property type="match status" value="2"/>
</dbReference>
<evidence type="ECO:0000256" key="3">
    <source>
        <dbReference type="ARBA" id="ARBA00022553"/>
    </source>
</evidence>
<evidence type="ECO:0000256" key="7">
    <source>
        <dbReference type="SAM" id="Coils"/>
    </source>
</evidence>
<dbReference type="Proteomes" id="UP000885771">
    <property type="component" value="Unassembled WGS sequence"/>
</dbReference>
<dbReference type="InterPro" id="IPR011123">
    <property type="entry name" value="Y_Y_Y"/>
</dbReference>
<dbReference type="SUPFAM" id="SSF47226">
    <property type="entry name" value="Histidine-containing phosphotransfer domain, HPT domain"/>
    <property type="match status" value="1"/>
</dbReference>
<keyword evidence="7" id="KW-0175">Coiled coil</keyword>
<evidence type="ECO:0000256" key="5">
    <source>
        <dbReference type="ARBA" id="ARBA00022777"/>
    </source>
</evidence>
<dbReference type="EC" id="2.7.13.3" evidence="2"/>
<dbReference type="PANTHER" id="PTHR43547">
    <property type="entry name" value="TWO-COMPONENT HISTIDINE KINASE"/>
    <property type="match status" value="1"/>
</dbReference>
<feature type="domain" description="Histidine kinase" evidence="9">
    <location>
        <begin position="853"/>
        <end position="1128"/>
    </location>
</feature>
<dbReference type="Pfam" id="PF07495">
    <property type="entry name" value="Y_Y_Y"/>
    <property type="match status" value="1"/>
</dbReference>
<keyword evidence="8" id="KW-1133">Transmembrane helix</keyword>
<protein>
    <recommendedName>
        <fullName evidence="2">histidine kinase</fullName>
        <ecNumber evidence="2">2.7.13.3</ecNumber>
    </recommendedName>
</protein>
<evidence type="ECO:0000256" key="6">
    <source>
        <dbReference type="PROSITE-ProRule" id="PRU00110"/>
    </source>
</evidence>
<dbReference type="PROSITE" id="PS50109">
    <property type="entry name" value="HIS_KIN"/>
    <property type="match status" value="1"/>
</dbReference>
<feature type="modified residue" description="Phosphohistidine" evidence="6">
    <location>
        <position position="863"/>
    </location>
</feature>
<proteinExistence type="predicted"/>
<keyword evidence="8" id="KW-0472">Membrane</keyword>
<comment type="catalytic activity">
    <reaction evidence="1">
        <text>ATP + protein L-histidine = ADP + protein N-phospho-L-histidine.</text>
        <dbReference type="EC" id="2.7.13.3"/>
    </reaction>
</comment>